<reference evidence="1 2" key="1">
    <citation type="journal article" date="2019" name="Int. J. Syst. Evol. Microbiol.">
        <title>The Draft Whole-Genome Sequence of the Antibiotic Producer Empedobacter haloabium ATCC 31962 Provides Indications for Its Taxonomic Reclassification.</title>
        <authorList>
            <person name="Miess H."/>
            <person name="Arlt P."/>
            <person name="Apel A.K."/>
            <person name="Weber T."/>
            <person name="Nieselt K."/>
            <person name="Hanssen F."/>
            <person name="Czemmel S."/>
            <person name="Nahnsen S."/>
            <person name="Gross H."/>
        </authorList>
    </citation>
    <scope>NUCLEOTIDE SEQUENCE [LARGE SCALE GENOMIC DNA]</scope>
    <source>
        <strain evidence="1 2">ATCC 31962</strain>
    </source>
</reference>
<evidence type="ECO:0000313" key="2">
    <source>
        <dbReference type="Proteomes" id="UP000321323"/>
    </source>
</evidence>
<dbReference type="Pfam" id="PF13876">
    <property type="entry name" value="Phage_gp49_66"/>
    <property type="match status" value="1"/>
</dbReference>
<evidence type="ECO:0000313" key="1">
    <source>
        <dbReference type="EMBL" id="WUR15690.1"/>
    </source>
</evidence>
<organism evidence="1 2">
    <name type="scientific">[Empedobacter] haloabium</name>
    <dbReference type="NCBI Taxonomy" id="592317"/>
    <lineage>
        <taxon>Bacteria</taxon>
        <taxon>Pseudomonadati</taxon>
        <taxon>Pseudomonadota</taxon>
        <taxon>Betaproteobacteria</taxon>
        <taxon>Burkholderiales</taxon>
        <taxon>Oxalobacteraceae</taxon>
        <taxon>Telluria group</taxon>
        <taxon>Telluria group incertae sedis</taxon>
    </lineage>
</organism>
<dbReference type="InterPro" id="IPR025915">
    <property type="entry name" value="Phage_gp49_66"/>
</dbReference>
<proteinExistence type="predicted"/>
<sequence length="103" mass="11098">MTDTTQHQAPRVTPERIDALMATMRYTTTRTPNSASTTATASLPWGYVVATASSGCLDSGSFDEATSRKLAIAEAAKKAREALWDREAYRISYELAHQGGEGA</sequence>
<keyword evidence="2" id="KW-1185">Reference proteome</keyword>
<dbReference type="Proteomes" id="UP000321323">
    <property type="component" value="Chromosome"/>
</dbReference>
<dbReference type="EMBL" id="CP136508">
    <property type="protein sequence ID" value="WUR15690.1"/>
    <property type="molecule type" value="Genomic_DNA"/>
</dbReference>
<accession>A0ABZ1UTS8</accession>
<name>A0ABZ1UTS8_9BURK</name>
<protein>
    <submittedName>
        <fullName evidence="1">Gp49 family protein</fullName>
    </submittedName>
</protein>
<gene>
    <name evidence="1" type="ORF">E7V67_011480</name>
</gene>